<accession>A0ACB7TKY0</accession>
<comment type="caution">
    <text evidence="1">The sequence shown here is derived from an EMBL/GenBank/DDBJ whole genome shotgun (WGS) entry which is preliminary data.</text>
</comment>
<evidence type="ECO:0000313" key="1">
    <source>
        <dbReference type="EMBL" id="KAH6946027.1"/>
    </source>
</evidence>
<keyword evidence="2" id="KW-1185">Reference proteome</keyword>
<proteinExistence type="predicted"/>
<reference evidence="1" key="1">
    <citation type="submission" date="2020-05" db="EMBL/GenBank/DDBJ databases">
        <title>Large-scale comparative analyses of tick genomes elucidate their genetic diversity and vector capacities.</title>
        <authorList>
            <person name="Jia N."/>
            <person name="Wang J."/>
            <person name="Shi W."/>
            <person name="Du L."/>
            <person name="Sun Y."/>
            <person name="Zhan W."/>
            <person name="Jiang J."/>
            <person name="Wang Q."/>
            <person name="Zhang B."/>
            <person name="Ji P."/>
            <person name="Sakyi L.B."/>
            <person name="Cui X."/>
            <person name="Yuan T."/>
            <person name="Jiang B."/>
            <person name="Yang W."/>
            <person name="Lam T.T.-Y."/>
            <person name="Chang Q."/>
            <person name="Ding S."/>
            <person name="Wang X."/>
            <person name="Zhu J."/>
            <person name="Ruan X."/>
            <person name="Zhao L."/>
            <person name="Wei J."/>
            <person name="Que T."/>
            <person name="Du C."/>
            <person name="Cheng J."/>
            <person name="Dai P."/>
            <person name="Han X."/>
            <person name="Huang E."/>
            <person name="Gao Y."/>
            <person name="Liu J."/>
            <person name="Shao H."/>
            <person name="Ye R."/>
            <person name="Li L."/>
            <person name="Wei W."/>
            <person name="Wang X."/>
            <person name="Wang C."/>
            <person name="Yang T."/>
            <person name="Huo Q."/>
            <person name="Li W."/>
            <person name="Guo W."/>
            <person name="Chen H."/>
            <person name="Zhou L."/>
            <person name="Ni X."/>
            <person name="Tian J."/>
            <person name="Zhou Y."/>
            <person name="Sheng Y."/>
            <person name="Liu T."/>
            <person name="Pan Y."/>
            <person name="Xia L."/>
            <person name="Li J."/>
            <person name="Zhao F."/>
            <person name="Cao W."/>
        </authorList>
    </citation>
    <scope>NUCLEOTIDE SEQUENCE</scope>
    <source>
        <strain evidence="1">Hyas-2018</strain>
    </source>
</reference>
<protein>
    <submittedName>
        <fullName evidence="1">Uncharacterized protein</fullName>
    </submittedName>
</protein>
<organism evidence="1 2">
    <name type="scientific">Hyalomma asiaticum</name>
    <name type="common">Tick</name>
    <dbReference type="NCBI Taxonomy" id="266040"/>
    <lineage>
        <taxon>Eukaryota</taxon>
        <taxon>Metazoa</taxon>
        <taxon>Ecdysozoa</taxon>
        <taxon>Arthropoda</taxon>
        <taxon>Chelicerata</taxon>
        <taxon>Arachnida</taxon>
        <taxon>Acari</taxon>
        <taxon>Parasitiformes</taxon>
        <taxon>Ixodida</taxon>
        <taxon>Ixodoidea</taxon>
        <taxon>Ixodidae</taxon>
        <taxon>Hyalomminae</taxon>
        <taxon>Hyalomma</taxon>
    </lineage>
</organism>
<name>A0ACB7TKY0_HYAAI</name>
<sequence length="178" mass="19641">MGKVKLKSTKGDKVKNRLDSQPMEDASAEQLGHMLAFASSCAVRAVPRKKKEKRKMRHEALVKKIEAGKIVKKKHHKKKAHVPKALDMRNLMDALPTMVERKAAKAGCDAVSLSGAPSSSQPSRDLGGAGDASLLRWRHMGDGSVAQLYAERRRQARANLAQQSAPTVGEKRKREEFH</sequence>
<dbReference type="Proteomes" id="UP000821845">
    <property type="component" value="Chromosome 1"/>
</dbReference>
<dbReference type="EMBL" id="CM023481">
    <property type="protein sequence ID" value="KAH6946027.1"/>
    <property type="molecule type" value="Genomic_DNA"/>
</dbReference>
<gene>
    <name evidence="1" type="ORF">HPB50_011166</name>
</gene>
<evidence type="ECO:0000313" key="2">
    <source>
        <dbReference type="Proteomes" id="UP000821845"/>
    </source>
</evidence>